<feature type="domain" description="TNase-like" evidence="5">
    <location>
        <begin position="25"/>
        <end position="151"/>
    </location>
</feature>
<dbReference type="InterPro" id="IPR035437">
    <property type="entry name" value="SNase_OB-fold_sf"/>
</dbReference>
<dbReference type="HOGENOM" id="CLU_046484_7_0_7"/>
<feature type="signal peptide" evidence="4">
    <location>
        <begin position="1"/>
        <end position="23"/>
    </location>
</feature>
<sequence length="171" mass="19961" precursor="true">MRAILLTFFLLTLLLVPATAVQARPPLNGYVLWVHDGDTVDVLTYDLSTVRVRLYGVDCPESDQLHGLAATLFVVWEAWLRKVEVRVMDRDRYGRSVGWVTVDAGRKSLNHMLVEQGHAWVYKQYCRARECAVLLRAEDVARQARLGLWQDPSPMPPWEWRRLKRSERWSW</sequence>
<dbReference type="Gene3D" id="2.40.50.90">
    <property type="match status" value="1"/>
</dbReference>
<evidence type="ECO:0000259" key="5">
    <source>
        <dbReference type="PROSITE" id="PS50830"/>
    </source>
</evidence>
<keyword evidence="4" id="KW-0732">Signal</keyword>
<dbReference type="PANTHER" id="PTHR12302:SF3">
    <property type="entry name" value="SERINE_THREONINE-PROTEIN KINASE 31"/>
    <property type="match status" value="1"/>
</dbReference>
<dbReference type="PROSITE" id="PS01123">
    <property type="entry name" value="TNASE_1"/>
    <property type="match status" value="1"/>
</dbReference>
<dbReference type="EMBL" id="CP003221">
    <property type="protein sequence ID" value="EGJ49872.1"/>
    <property type="molecule type" value="Genomic_DNA"/>
</dbReference>
<evidence type="ECO:0000313" key="6">
    <source>
        <dbReference type="EMBL" id="EGJ49872.1"/>
    </source>
</evidence>
<dbReference type="eggNOG" id="COG1525">
    <property type="taxonomic scope" value="Bacteria"/>
</dbReference>
<dbReference type="SMART" id="SM00318">
    <property type="entry name" value="SNc"/>
    <property type="match status" value="1"/>
</dbReference>
<evidence type="ECO:0000313" key="7">
    <source>
        <dbReference type="Proteomes" id="UP000007844"/>
    </source>
</evidence>
<organism evidence="6 7">
    <name type="scientific">Desulfocurvibacter africanus subsp. africanus str. Walvis Bay</name>
    <dbReference type="NCBI Taxonomy" id="690850"/>
    <lineage>
        <taxon>Bacteria</taxon>
        <taxon>Pseudomonadati</taxon>
        <taxon>Thermodesulfobacteriota</taxon>
        <taxon>Desulfovibrionia</taxon>
        <taxon>Desulfovibrionales</taxon>
        <taxon>Desulfovibrionaceae</taxon>
        <taxon>Desulfocurvibacter</taxon>
    </lineage>
</organism>
<dbReference type="InterPro" id="IPR002071">
    <property type="entry name" value="Thermonucl_AS"/>
</dbReference>
<dbReference type="Pfam" id="PF00565">
    <property type="entry name" value="SNase"/>
    <property type="match status" value="1"/>
</dbReference>
<gene>
    <name evidence="6" type="ORF">Desaf_1535</name>
</gene>
<keyword evidence="2" id="KW-0255">Endonuclease</keyword>
<name>F3Z0P8_DESAF</name>
<evidence type="ECO:0000256" key="3">
    <source>
        <dbReference type="ARBA" id="ARBA00022801"/>
    </source>
</evidence>
<dbReference type="AlphaFoldDB" id="F3Z0P8"/>
<evidence type="ECO:0000256" key="4">
    <source>
        <dbReference type="SAM" id="SignalP"/>
    </source>
</evidence>
<dbReference type="GO" id="GO:0016787">
    <property type="term" value="F:hydrolase activity"/>
    <property type="evidence" value="ECO:0007669"/>
    <property type="project" value="UniProtKB-KW"/>
</dbReference>
<dbReference type="Proteomes" id="UP000007844">
    <property type="component" value="Chromosome"/>
</dbReference>
<dbReference type="GO" id="GO:0003676">
    <property type="term" value="F:nucleic acid binding"/>
    <property type="evidence" value="ECO:0007669"/>
    <property type="project" value="InterPro"/>
</dbReference>
<dbReference type="GO" id="GO:0004519">
    <property type="term" value="F:endonuclease activity"/>
    <property type="evidence" value="ECO:0007669"/>
    <property type="project" value="UniProtKB-KW"/>
</dbReference>
<keyword evidence="3" id="KW-0378">Hydrolase</keyword>
<dbReference type="KEGG" id="daf:Desaf_1535"/>
<protein>
    <submittedName>
        <fullName evidence="6">Nuclease (SNase domain-containing protein)</fullName>
    </submittedName>
</protein>
<dbReference type="PROSITE" id="PS50830">
    <property type="entry name" value="TNASE_3"/>
    <property type="match status" value="1"/>
</dbReference>
<dbReference type="SUPFAM" id="SSF50199">
    <property type="entry name" value="Staphylococcal nuclease"/>
    <property type="match status" value="1"/>
</dbReference>
<reference evidence="6 7" key="1">
    <citation type="journal article" date="2011" name="J. Bacteriol.">
        <title>Genome sequence of the mercury-methylating and pleomorphic Desulfovibrio africanus Strain Walvis Bay.</title>
        <authorList>
            <person name="Brown S.D."/>
            <person name="Wall J.D."/>
            <person name="Kucken A.M."/>
            <person name="Gilmour C.C."/>
            <person name="Podar M."/>
            <person name="Brandt C.C."/>
            <person name="Teshima H."/>
            <person name="Detter J.C."/>
            <person name="Han C.S."/>
            <person name="Land M.L."/>
            <person name="Lucas S."/>
            <person name="Han J."/>
            <person name="Pennacchio L."/>
            <person name="Nolan M."/>
            <person name="Pitluck S."/>
            <person name="Woyke T."/>
            <person name="Goodwin L."/>
            <person name="Palumbo A.V."/>
            <person name="Elias D.A."/>
        </authorList>
    </citation>
    <scope>NUCLEOTIDE SEQUENCE [LARGE SCALE GENOMIC DNA]</scope>
    <source>
        <strain evidence="6 7">Walvis Bay</strain>
    </source>
</reference>
<keyword evidence="7" id="KW-1185">Reference proteome</keyword>
<dbReference type="PANTHER" id="PTHR12302">
    <property type="entry name" value="EBNA2 BINDING PROTEIN P100"/>
    <property type="match status" value="1"/>
</dbReference>
<accession>F3Z0P8</accession>
<dbReference type="InterPro" id="IPR016071">
    <property type="entry name" value="Staphylococal_nuclease_OB-fold"/>
</dbReference>
<feature type="chain" id="PRO_5003308019" evidence="4">
    <location>
        <begin position="24"/>
        <end position="171"/>
    </location>
</feature>
<evidence type="ECO:0000256" key="2">
    <source>
        <dbReference type="ARBA" id="ARBA00022759"/>
    </source>
</evidence>
<proteinExistence type="predicted"/>
<dbReference type="RefSeq" id="WP_014259656.1">
    <property type="nucleotide sequence ID" value="NC_016629.1"/>
</dbReference>
<keyword evidence="1" id="KW-0540">Nuclease</keyword>
<evidence type="ECO:0000256" key="1">
    <source>
        <dbReference type="ARBA" id="ARBA00022722"/>
    </source>
</evidence>
<dbReference type="STRING" id="690850.Desaf_1535"/>